<sequence length="639" mass="70257">MHATLAEPQSFSLTEKLIFLILAATSLGLFFRRFGPILKRILASKKDPDFKLAPVGRRVWDFFTEVICQAKVIKQRPLPGLAHAFVFWGFCAFALVTLNHAAVGLGIGFLDPAGVFGRFYYYLAAAFAIACAVGIAGLFVRRFFARPRWLGAKVSYESGVIAWLIFVLMLTYLAAFFTTKDSADARTLWWLHTVTLLAFLPIIPHTKHLHLVLSPATIFLSRGGFSKIPPLVGDEDFGLVTGKDLTQLVSLQAYSCVECGRCSEHCPATNTGKELNPKEVILGLRGYLNHVGPASEDALLNGVAADGTYGNHVSQKAVFQCTTCGACEFQCPVGIEHLPIMVGLRRGAVNTGTWEDDYGAKLFNQLERGSNALGISALERDKFVQKSGFPIFDGTQEYCLWLGCMGAYDPKGREIVTAFAQVMNYLGTSFGVLKKEKCTGDPVRRLGNDLVFQTLAEENLKNLAQNKVKKIVSICPHCVRTIQEDWKAYGTPPEIEHHTEFMARFADRLPKQNSGGKVVYHDPCYLGRYRDVYEQPRELVQISATLVEAPRHKERSFCCGAGGGLVFLGEETGDRVSHTRAKELVATGAQAIGTACPFCNSMFRDALGEMDGTAPELMDVAQLVARGLPAKEQTTVRVD</sequence>
<gene>
    <name evidence="8" type="ORF">MOP44_20245</name>
</gene>
<keyword evidence="6" id="KW-1133">Transmembrane helix</keyword>
<dbReference type="PANTHER" id="PTHR43255">
    <property type="entry name" value="IRON-SULFUR-BINDING OXIDOREDUCTASE FADF-RELATED-RELATED"/>
    <property type="match status" value="1"/>
</dbReference>
<keyword evidence="6" id="KW-0812">Transmembrane</keyword>
<feature type="transmembrane region" description="Helical" evidence="6">
    <location>
        <begin position="81"/>
        <end position="107"/>
    </location>
</feature>
<dbReference type="Proteomes" id="UP001059380">
    <property type="component" value="Chromosome"/>
</dbReference>
<reference evidence="8" key="1">
    <citation type="submission" date="2021-04" db="EMBL/GenBank/DDBJ databases">
        <title>Phylogenetic analysis of Acidobacteriaceae.</title>
        <authorList>
            <person name="Qiu L."/>
            <person name="Zhang Q."/>
        </authorList>
    </citation>
    <scope>NUCLEOTIDE SEQUENCE</scope>
    <source>
        <strain evidence="8">DSM 25168</strain>
    </source>
</reference>
<dbReference type="EMBL" id="CP093313">
    <property type="protein sequence ID" value="UWZ82888.1"/>
    <property type="molecule type" value="Genomic_DNA"/>
</dbReference>
<dbReference type="GO" id="GO:0046872">
    <property type="term" value="F:metal ion binding"/>
    <property type="evidence" value="ECO:0007669"/>
    <property type="project" value="UniProtKB-KW"/>
</dbReference>
<dbReference type="Pfam" id="PF02754">
    <property type="entry name" value="CCG"/>
    <property type="match status" value="2"/>
</dbReference>
<evidence type="ECO:0000256" key="1">
    <source>
        <dbReference type="ARBA" id="ARBA00022485"/>
    </source>
</evidence>
<dbReference type="KEGG" id="orp:MOP44_20245"/>
<feature type="transmembrane region" description="Helical" evidence="6">
    <location>
        <begin position="160"/>
        <end position="177"/>
    </location>
</feature>
<evidence type="ECO:0000313" key="9">
    <source>
        <dbReference type="Proteomes" id="UP001059380"/>
    </source>
</evidence>
<evidence type="ECO:0000256" key="3">
    <source>
        <dbReference type="ARBA" id="ARBA00023002"/>
    </source>
</evidence>
<accession>A0A9J7BJ88</accession>
<protein>
    <submittedName>
        <fullName evidence="8">(Fe-S)-binding protein</fullName>
    </submittedName>
</protein>
<dbReference type="InterPro" id="IPR017896">
    <property type="entry name" value="4Fe4S_Fe-S-bd"/>
</dbReference>
<proteinExistence type="predicted"/>
<dbReference type="InterPro" id="IPR051460">
    <property type="entry name" value="HdrC_iron-sulfur_subunit"/>
</dbReference>
<evidence type="ECO:0000256" key="2">
    <source>
        <dbReference type="ARBA" id="ARBA00022723"/>
    </source>
</evidence>
<dbReference type="InterPro" id="IPR036197">
    <property type="entry name" value="NarG-like_sf"/>
</dbReference>
<dbReference type="PROSITE" id="PS00198">
    <property type="entry name" value="4FE4S_FER_1"/>
    <property type="match status" value="2"/>
</dbReference>
<dbReference type="SUPFAM" id="SSF103501">
    <property type="entry name" value="Respiratory nitrate reductase 1 gamma chain"/>
    <property type="match status" value="1"/>
</dbReference>
<dbReference type="InterPro" id="IPR017900">
    <property type="entry name" value="4Fe4S_Fe_S_CS"/>
</dbReference>
<dbReference type="RefSeq" id="WP_260792222.1">
    <property type="nucleotide sequence ID" value="NZ_CP093313.1"/>
</dbReference>
<dbReference type="AlphaFoldDB" id="A0A9J7BJ88"/>
<evidence type="ECO:0000256" key="6">
    <source>
        <dbReference type="SAM" id="Phobius"/>
    </source>
</evidence>
<keyword evidence="2" id="KW-0479">Metal-binding</keyword>
<dbReference type="Gene3D" id="1.10.1060.10">
    <property type="entry name" value="Alpha-helical ferredoxin"/>
    <property type="match status" value="1"/>
</dbReference>
<keyword evidence="1" id="KW-0004">4Fe-4S</keyword>
<dbReference type="GO" id="GO:0005886">
    <property type="term" value="C:plasma membrane"/>
    <property type="evidence" value="ECO:0007669"/>
    <property type="project" value="TreeGrafter"/>
</dbReference>
<evidence type="ECO:0000256" key="4">
    <source>
        <dbReference type="ARBA" id="ARBA00023004"/>
    </source>
</evidence>
<dbReference type="InterPro" id="IPR009051">
    <property type="entry name" value="Helical_ferredxn"/>
</dbReference>
<keyword evidence="9" id="KW-1185">Reference proteome</keyword>
<dbReference type="Gene3D" id="1.20.950.20">
    <property type="entry name" value="Transmembrane di-heme cytochromes, Chain C"/>
    <property type="match status" value="1"/>
</dbReference>
<dbReference type="InterPro" id="IPR004017">
    <property type="entry name" value="Cys_rich_dom"/>
</dbReference>
<dbReference type="PROSITE" id="PS51379">
    <property type="entry name" value="4FE4S_FER_2"/>
    <property type="match status" value="1"/>
</dbReference>
<dbReference type="PANTHER" id="PTHR43255:SF1">
    <property type="entry name" value="IRON-SULFUR-BINDING OXIDOREDUCTASE FADF-RELATED"/>
    <property type="match status" value="1"/>
</dbReference>
<evidence type="ECO:0000313" key="8">
    <source>
        <dbReference type="EMBL" id="UWZ82888.1"/>
    </source>
</evidence>
<name>A0A9J7BJ88_9BACT</name>
<dbReference type="Pfam" id="PF13183">
    <property type="entry name" value="Fer4_8"/>
    <property type="match status" value="1"/>
</dbReference>
<keyword evidence="3" id="KW-0560">Oxidoreductase</keyword>
<keyword evidence="5" id="KW-0411">Iron-sulfur</keyword>
<dbReference type="GO" id="GO:0051539">
    <property type="term" value="F:4 iron, 4 sulfur cluster binding"/>
    <property type="evidence" value="ECO:0007669"/>
    <property type="project" value="UniProtKB-KW"/>
</dbReference>
<feature type="domain" description="4Fe-4S ferredoxin-type" evidence="7">
    <location>
        <begin position="247"/>
        <end position="278"/>
    </location>
</feature>
<evidence type="ECO:0000256" key="5">
    <source>
        <dbReference type="ARBA" id="ARBA00023014"/>
    </source>
</evidence>
<feature type="transmembrane region" description="Helical" evidence="6">
    <location>
        <begin position="17"/>
        <end position="35"/>
    </location>
</feature>
<feature type="transmembrane region" description="Helical" evidence="6">
    <location>
        <begin position="119"/>
        <end position="140"/>
    </location>
</feature>
<keyword evidence="4" id="KW-0408">Iron</keyword>
<keyword evidence="6" id="KW-0472">Membrane</keyword>
<evidence type="ECO:0000259" key="7">
    <source>
        <dbReference type="PROSITE" id="PS51379"/>
    </source>
</evidence>
<dbReference type="SUPFAM" id="SSF46548">
    <property type="entry name" value="alpha-helical ferredoxin"/>
    <property type="match status" value="1"/>
</dbReference>
<organism evidence="8 9">
    <name type="scientific">Occallatibacter riparius</name>
    <dbReference type="NCBI Taxonomy" id="1002689"/>
    <lineage>
        <taxon>Bacteria</taxon>
        <taxon>Pseudomonadati</taxon>
        <taxon>Acidobacteriota</taxon>
        <taxon>Terriglobia</taxon>
        <taxon>Terriglobales</taxon>
        <taxon>Acidobacteriaceae</taxon>
        <taxon>Occallatibacter</taxon>
    </lineage>
</organism>
<dbReference type="GO" id="GO:0016491">
    <property type="term" value="F:oxidoreductase activity"/>
    <property type="evidence" value="ECO:0007669"/>
    <property type="project" value="UniProtKB-KW"/>
</dbReference>